<dbReference type="GO" id="GO:0016874">
    <property type="term" value="F:ligase activity"/>
    <property type="evidence" value="ECO:0007669"/>
    <property type="project" value="UniProtKB-KW"/>
</dbReference>
<dbReference type="GO" id="GO:0017168">
    <property type="term" value="F:5-oxoprolinase (ATP-hydrolyzing) activity"/>
    <property type="evidence" value="ECO:0007669"/>
    <property type="project" value="TreeGrafter"/>
</dbReference>
<dbReference type="RefSeq" id="WP_146513791.1">
    <property type="nucleotide sequence ID" value="NZ_SJPI01000001.1"/>
</dbReference>
<dbReference type="Pfam" id="PF05378">
    <property type="entry name" value="Hydant_A_N"/>
    <property type="match status" value="1"/>
</dbReference>
<dbReference type="PANTHER" id="PTHR11365:SF23">
    <property type="entry name" value="HYPOTHETICAL 5-OXOPROLINASE (EUROFUNG)-RELATED"/>
    <property type="match status" value="1"/>
</dbReference>
<dbReference type="PANTHER" id="PTHR11365">
    <property type="entry name" value="5-OXOPROLINASE RELATED"/>
    <property type="match status" value="1"/>
</dbReference>
<reference evidence="6 7" key="1">
    <citation type="submission" date="2019-02" db="EMBL/GenBank/DDBJ databases">
        <title>Deep-cultivation of Planctomycetes and their phenomic and genomic characterization uncovers novel biology.</title>
        <authorList>
            <person name="Wiegand S."/>
            <person name="Jogler M."/>
            <person name="Boedeker C."/>
            <person name="Pinto D."/>
            <person name="Vollmers J."/>
            <person name="Rivas-Marin E."/>
            <person name="Kohn T."/>
            <person name="Peeters S.H."/>
            <person name="Heuer A."/>
            <person name="Rast P."/>
            <person name="Oberbeckmann S."/>
            <person name="Bunk B."/>
            <person name="Jeske O."/>
            <person name="Meyerdierks A."/>
            <person name="Storesund J.E."/>
            <person name="Kallscheuer N."/>
            <person name="Luecker S."/>
            <person name="Lage O.M."/>
            <person name="Pohl T."/>
            <person name="Merkel B.J."/>
            <person name="Hornburger P."/>
            <person name="Mueller R.-W."/>
            <person name="Bruemmer F."/>
            <person name="Labrenz M."/>
            <person name="Spormann A.M."/>
            <person name="Op Den Camp H."/>
            <person name="Overmann J."/>
            <person name="Amann R."/>
            <person name="Jetten M.S.M."/>
            <person name="Mascher T."/>
            <person name="Medema M.H."/>
            <person name="Devos D.P."/>
            <person name="Kaster A.-K."/>
            <person name="Ovreas L."/>
            <person name="Rohde M."/>
            <person name="Galperin M.Y."/>
            <person name="Jogler C."/>
        </authorList>
    </citation>
    <scope>NUCLEOTIDE SEQUENCE [LARGE SCALE GENOMIC DNA]</scope>
    <source>
        <strain evidence="6 7">Pla22</strain>
    </source>
</reference>
<dbReference type="InterPro" id="IPR002821">
    <property type="entry name" value="Hydantoinase_A"/>
</dbReference>
<evidence type="ECO:0000259" key="3">
    <source>
        <dbReference type="Pfam" id="PF01968"/>
    </source>
</evidence>
<keyword evidence="7" id="KW-1185">Reference proteome</keyword>
<feature type="region of interest" description="Disordered" evidence="2">
    <location>
        <begin position="666"/>
        <end position="700"/>
    </location>
</feature>
<dbReference type="GO" id="GO:0006749">
    <property type="term" value="P:glutathione metabolic process"/>
    <property type="evidence" value="ECO:0007669"/>
    <property type="project" value="TreeGrafter"/>
</dbReference>
<dbReference type="Proteomes" id="UP000316598">
    <property type="component" value="Unassembled WGS sequence"/>
</dbReference>
<sequence length="1299" mass="139250">MPDLNTVGKIEVWADVGGTFTDVIVVDSSGRRLSTKTLSSGLIYARVVKVEHDQVEVDQIPGFDVPNFWVAASWSCGERAHGKIVSQSGTTLTLSSNFDQLDLKLDDQIVLDGGLEAPVLATRSLMRIPIADPLPPLEVRLGTTRGTNALLTREGAKMALVTTRGFADVLKIGEQDRDDLFALDIVKRMPLTQTVLDVDQRMDALGGELVQLDEIAVRADLLRLLDEGIESLAICFLHAHTNDEHERRVEAIAREIGFASVSRSSEVSPLIKLVSRAETTTLDAYLNPILANYVGRVLAQFGGDQCQLRLMTSGGNLVRPDNFRGRDSVLSGPAGGVVALANVATACGSDAAIGLDMGGTSTDVSRFEGQVGRRSESRVAGLRIMTPMMDIQTVAAGGGSICQFRDGRLMVGPGSAGASPGPACYGRGGPLTVTDVNFLLGRLPQSKFPFRLDGEAARSQIESIVDAMKGHSTDMSIEELAEGFLQIAVTHMAEAVRTVSTAEGSDVRKMTLVGFGGAAGGHVCRVAEQLEMKRILDHPDAGMLSALGMGIASVGKTSLRGVYQDVDKVSANCIAAILSELKALAIDELNDGHRMTHHFEMDLRYRGTESTITLSMPSQNWDLKTIGAAFHNRHRDLFGYERREHPVELVAIRCDSNLLSPELAHAMPSQPSTRSTPSTHRPPSTQDAPRAPNAPSAPNALRTRDSVSLWQQGQWVQAPLIERVQLGTDDIIEGPALVVAPQSTLLVETGWVGRVIQGGVIELRPTLEDSGDTRLTAETAQHDPVLLEVIGRRLQGIADTMGEVLRRTAMSVNVKERRDYSCAVFRRDGSLVANAAHVPVHLGAMGHTVRHLMNVFGEMSDGDAYLSNDPFAGGSHLPDVTLVTPVFVTPGTRNSTPDFYVASRAHHAEIGGKTPGSMPPDATCLAQEGVVIRDFPLVRDGVDGRERLRSLLCDADYPSRNPDENLADIAAQQAAGIDGVRAIRELCRRYDDDLIDCVMGRLLDVAAEQIQQYIHQLSDDVLRFVDSLDDETMIGVTIQKVGQRLSIAFDPAPVHPNGFNATPAIVTAATLYALRCVCPSELPLCDGVLRPIDLQIPEGMLNPPAHEDPRDCAAVVAGNVETSQRLVDVLLGALGAAAASQGTMNNTLMGDRSFGYYETIGGGAGATSKAAGADGVHTHMTNTRITDPEVVESRLPIRLHRFAIRTGSGGAGKHRGGDGLIREYEFLRPLTISLLTNRRTTMPYGVAGGSPGTPGKNTLVRRGVSQTLSSNVSIDVEAHDRLIIETPGGGGWGVEFESG</sequence>
<evidence type="ECO:0000259" key="5">
    <source>
        <dbReference type="Pfam" id="PF05378"/>
    </source>
</evidence>
<name>A0A5C5WSW6_9BACT</name>
<accession>A0A5C5WSW6</accession>
<comment type="similarity">
    <text evidence="1">Belongs to the oxoprolinase family.</text>
</comment>
<comment type="caution">
    <text evidence="6">The sequence shown here is derived from an EMBL/GenBank/DDBJ whole genome shotgun (WGS) entry which is preliminary data.</text>
</comment>
<evidence type="ECO:0000256" key="2">
    <source>
        <dbReference type="SAM" id="MobiDB-lite"/>
    </source>
</evidence>
<dbReference type="GO" id="GO:0005829">
    <property type="term" value="C:cytosol"/>
    <property type="evidence" value="ECO:0007669"/>
    <property type="project" value="TreeGrafter"/>
</dbReference>
<feature type="compositionally biased region" description="Low complexity" evidence="2">
    <location>
        <begin position="668"/>
        <end position="700"/>
    </location>
</feature>
<evidence type="ECO:0000313" key="7">
    <source>
        <dbReference type="Proteomes" id="UP000316598"/>
    </source>
</evidence>
<dbReference type="EMBL" id="SJPI01000001">
    <property type="protein sequence ID" value="TWT53598.1"/>
    <property type="molecule type" value="Genomic_DNA"/>
</dbReference>
<dbReference type="EC" id="6.4.1.8" evidence="6"/>
<keyword evidence="6" id="KW-0436">Ligase</keyword>
<dbReference type="InterPro" id="IPR008040">
    <property type="entry name" value="Hydant_A_N"/>
</dbReference>
<dbReference type="InterPro" id="IPR045079">
    <property type="entry name" value="Oxoprolinase-like"/>
</dbReference>
<evidence type="ECO:0000259" key="4">
    <source>
        <dbReference type="Pfam" id="PF02538"/>
    </source>
</evidence>
<gene>
    <name evidence="6" type="primary">apc3</name>
    <name evidence="6" type="ORF">Pla22_12280</name>
</gene>
<evidence type="ECO:0000256" key="1">
    <source>
        <dbReference type="ARBA" id="ARBA00010403"/>
    </source>
</evidence>
<dbReference type="OrthoDB" id="9768323at2"/>
<feature type="domain" description="Hydantoinase A/oxoprolinase" evidence="3">
    <location>
        <begin position="276"/>
        <end position="554"/>
    </location>
</feature>
<feature type="domain" description="Hydantoinase/oxoprolinase N-terminal" evidence="5">
    <location>
        <begin position="138"/>
        <end position="257"/>
    </location>
</feature>
<dbReference type="Pfam" id="PF01968">
    <property type="entry name" value="Hydantoinase_A"/>
    <property type="match status" value="1"/>
</dbReference>
<organism evidence="6 7">
    <name type="scientific">Rubripirellula amarantea</name>
    <dbReference type="NCBI Taxonomy" id="2527999"/>
    <lineage>
        <taxon>Bacteria</taxon>
        <taxon>Pseudomonadati</taxon>
        <taxon>Planctomycetota</taxon>
        <taxon>Planctomycetia</taxon>
        <taxon>Pirellulales</taxon>
        <taxon>Pirellulaceae</taxon>
        <taxon>Rubripirellula</taxon>
    </lineage>
</organism>
<proteinExistence type="inferred from homology"/>
<protein>
    <submittedName>
        <fullName evidence="6">Acetophenone carboxylase gamma subunit</fullName>
        <ecNumber evidence="6">6.4.1.8</ecNumber>
    </submittedName>
</protein>
<feature type="domain" description="Hydantoinase B/oxoprolinase" evidence="4">
    <location>
        <begin position="783"/>
        <end position="1293"/>
    </location>
</feature>
<dbReference type="InterPro" id="IPR003692">
    <property type="entry name" value="Hydantoinase_B"/>
</dbReference>
<evidence type="ECO:0000313" key="6">
    <source>
        <dbReference type="EMBL" id="TWT53598.1"/>
    </source>
</evidence>
<dbReference type="Pfam" id="PF02538">
    <property type="entry name" value="Hydantoinase_B"/>
    <property type="match status" value="1"/>
</dbReference>